<dbReference type="PROSITE" id="PS50089">
    <property type="entry name" value="ZF_RING_2"/>
    <property type="match status" value="1"/>
</dbReference>
<keyword evidence="5" id="KW-1185">Reference proteome</keyword>
<name>A0A5J5AM11_9ASTE</name>
<dbReference type="PANTHER" id="PTHR47530">
    <property type="entry name" value="E3 UBIQUITIN LIGASE BIG BROTHER-RELATED"/>
    <property type="match status" value="1"/>
</dbReference>
<protein>
    <recommendedName>
        <fullName evidence="3">RING-type domain-containing protein</fullName>
    </recommendedName>
</protein>
<organism evidence="4 5">
    <name type="scientific">Nyssa sinensis</name>
    <dbReference type="NCBI Taxonomy" id="561372"/>
    <lineage>
        <taxon>Eukaryota</taxon>
        <taxon>Viridiplantae</taxon>
        <taxon>Streptophyta</taxon>
        <taxon>Embryophyta</taxon>
        <taxon>Tracheophyta</taxon>
        <taxon>Spermatophyta</taxon>
        <taxon>Magnoliopsida</taxon>
        <taxon>eudicotyledons</taxon>
        <taxon>Gunneridae</taxon>
        <taxon>Pentapetalae</taxon>
        <taxon>asterids</taxon>
        <taxon>Cornales</taxon>
        <taxon>Nyssaceae</taxon>
        <taxon>Nyssa</taxon>
    </lineage>
</organism>
<accession>A0A5J5AM11</accession>
<keyword evidence="1" id="KW-0862">Zinc</keyword>
<evidence type="ECO:0000313" key="5">
    <source>
        <dbReference type="Proteomes" id="UP000325577"/>
    </source>
</evidence>
<proteinExistence type="predicted"/>
<feature type="region of interest" description="Disordered" evidence="2">
    <location>
        <begin position="39"/>
        <end position="63"/>
    </location>
</feature>
<dbReference type="EMBL" id="CM018043">
    <property type="protein sequence ID" value="KAA8531239.1"/>
    <property type="molecule type" value="Genomic_DNA"/>
</dbReference>
<dbReference type="GO" id="GO:0008270">
    <property type="term" value="F:zinc ion binding"/>
    <property type="evidence" value="ECO:0007669"/>
    <property type="project" value="UniProtKB-KW"/>
</dbReference>
<dbReference type="OrthoDB" id="8062037at2759"/>
<dbReference type="AlphaFoldDB" id="A0A5J5AM11"/>
<feature type="compositionally biased region" description="Acidic residues" evidence="2">
    <location>
        <begin position="45"/>
        <end position="61"/>
    </location>
</feature>
<dbReference type="FunFam" id="3.30.40.10:FF:000226">
    <property type="entry name" value="E3 ubiquitin ligase BIG BROTHER"/>
    <property type="match status" value="1"/>
</dbReference>
<gene>
    <name evidence="4" type="ORF">F0562_005948</name>
</gene>
<keyword evidence="1" id="KW-0863">Zinc-finger</keyword>
<sequence length="203" mass="22748">MDEEQAKRISRGVPFIEFDQVNSDFALAVALQEQEVAFPMTTIESESDDEDESGVSDEEDGDRFLENSDIQAALEFMEEEDSNGDQLGMLEMEIEEDDIDPDELSYEELIALGEIVGKESRGLSEDQISSSLRPYLCQSIDCKSVIDSRCAICQMEYEEGEIVVALPCDHPYHSDCVSKWLQIKKICPICSSEVSSPKIARIV</sequence>
<reference evidence="4 5" key="1">
    <citation type="submission" date="2019-09" db="EMBL/GenBank/DDBJ databases">
        <title>A chromosome-level genome assembly of the Chinese tupelo Nyssa sinensis.</title>
        <authorList>
            <person name="Yang X."/>
            <person name="Kang M."/>
            <person name="Yang Y."/>
            <person name="Xiong H."/>
            <person name="Wang M."/>
            <person name="Zhang Z."/>
            <person name="Wang Z."/>
            <person name="Wu H."/>
            <person name="Ma T."/>
            <person name="Liu J."/>
            <person name="Xi Z."/>
        </authorList>
    </citation>
    <scope>NUCLEOTIDE SEQUENCE [LARGE SCALE GENOMIC DNA]</scope>
    <source>
        <strain evidence="4">J267</strain>
        <tissue evidence="4">Leaf</tissue>
    </source>
</reference>
<dbReference type="PANTHER" id="PTHR47530:SF4">
    <property type="entry name" value="E3 UBIQUITIN LIGASE BIG BROTHER-RELATED"/>
    <property type="match status" value="1"/>
</dbReference>
<keyword evidence="1" id="KW-0479">Metal-binding</keyword>
<feature type="domain" description="RING-type" evidence="3">
    <location>
        <begin position="150"/>
        <end position="191"/>
    </location>
</feature>
<dbReference type="InterPro" id="IPR013083">
    <property type="entry name" value="Znf_RING/FYVE/PHD"/>
</dbReference>
<evidence type="ECO:0000313" key="4">
    <source>
        <dbReference type="EMBL" id="KAA8531239.1"/>
    </source>
</evidence>
<dbReference type="SUPFAM" id="SSF57850">
    <property type="entry name" value="RING/U-box"/>
    <property type="match status" value="1"/>
</dbReference>
<dbReference type="SMART" id="SM00184">
    <property type="entry name" value="RING"/>
    <property type="match status" value="1"/>
</dbReference>
<dbReference type="Gene3D" id="3.30.40.10">
    <property type="entry name" value="Zinc/RING finger domain, C3HC4 (zinc finger)"/>
    <property type="match status" value="1"/>
</dbReference>
<evidence type="ECO:0000256" key="1">
    <source>
        <dbReference type="PROSITE-ProRule" id="PRU00175"/>
    </source>
</evidence>
<dbReference type="Proteomes" id="UP000325577">
    <property type="component" value="Linkage Group LG2"/>
</dbReference>
<evidence type="ECO:0000256" key="2">
    <source>
        <dbReference type="SAM" id="MobiDB-lite"/>
    </source>
</evidence>
<dbReference type="InterPro" id="IPR001841">
    <property type="entry name" value="Znf_RING"/>
</dbReference>
<dbReference type="InterPro" id="IPR043312">
    <property type="entry name" value="AtBBR-like"/>
</dbReference>
<evidence type="ECO:0000259" key="3">
    <source>
        <dbReference type="PROSITE" id="PS50089"/>
    </source>
</evidence>
<dbReference type="Pfam" id="PF13639">
    <property type="entry name" value="zf-RING_2"/>
    <property type="match status" value="1"/>
</dbReference>